<gene>
    <name evidence="1" type="ORF">J2S07_002989</name>
</gene>
<reference evidence="1 2" key="1">
    <citation type="submission" date="2023-07" db="EMBL/GenBank/DDBJ databases">
        <title>Genomic Encyclopedia of Type Strains, Phase IV (KMG-IV): sequencing the most valuable type-strain genomes for metagenomic binning, comparative biology and taxonomic classification.</title>
        <authorList>
            <person name="Goeker M."/>
        </authorList>
    </citation>
    <scope>NUCLEOTIDE SEQUENCE [LARGE SCALE GENOMIC DNA]</scope>
    <source>
        <strain evidence="1 2">DSM 23948</strain>
    </source>
</reference>
<dbReference type="EMBL" id="JAUSTU010000014">
    <property type="protein sequence ID" value="MDQ0156668.1"/>
    <property type="molecule type" value="Genomic_DNA"/>
</dbReference>
<dbReference type="Gene3D" id="1.10.287.1100">
    <property type="entry name" value="Sporulation inhibitor A"/>
    <property type="match status" value="1"/>
</dbReference>
<sequence length="44" mass="5211">MKIMSNEMLIVSYRDALKSGKDKEWAQLLKDEIEKRGLKPFKNK</sequence>
<keyword evidence="2" id="KW-1185">Reference proteome</keyword>
<evidence type="ECO:0008006" key="3">
    <source>
        <dbReference type="Google" id="ProtNLM"/>
    </source>
</evidence>
<evidence type="ECO:0000313" key="1">
    <source>
        <dbReference type="EMBL" id="MDQ0156668.1"/>
    </source>
</evidence>
<organism evidence="1 2">
    <name type="scientific">Anoxybacillus andreesenii</name>
    <dbReference type="NCBI Taxonomy" id="1325932"/>
    <lineage>
        <taxon>Bacteria</taxon>
        <taxon>Bacillati</taxon>
        <taxon>Bacillota</taxon>
        <taxon>Bacilli</taxon>
        <taxon>Bacillales</taxon>
        <taxon>Anoxybacillaceae</taxon>
        <taxon>Anoxybacillus</taxon>
    </lineage>
</organism>
<dbReference type="Pfam" id="PF08970">
    <property type="entry name" value="Sda"/>
    <property type="match status" value="1"/>
</dbReference>
<dbReference type="InterPro" id="IPR036916">
    <property type="entry name" value="Sda_sf"/>
</dbReference>
<dbReference type="InterPro" id="IPR015064">
    <property type="entry name" value="Sda"/>
</dbReference>
<dbReference type="SUPFAM" id="SSF100985">
    <property type="entry name" value="Sporulation inhibitor Sda"/>
    <property type="match status" value="1"/>
</dbReference>
<dbReference type="Proteomes" id="UP001231362">
    <property type="component" value="Unassembled WGS sequence"/>
</dbReference>
<name>A0ABT9V6U3_9BACL</name>
<accession>A0ABT9V6U3</accession>
<evidence type="ECO:0000313" key="2">
    <source>
        <dbReference type="Proteomes" id="UP001231362"/>
    </source>
</evidence>
<comment type="caution">
    <text evidence="1">The sequence shown here is derived from an EMBL/GenBank/DDBJ whole genome shotgun (WGS) entry which is preliminary data.</text>
</comment>
<protein>
    <recommendedName>
        <fullName evidence="3">Sporulation histidine kinase inhibitor Sda</fullName>
    </recommendedName>
</protein>
<proteinExistence type="predicted"/>